<dbReference type="Gene3D" id="3.20.20.70">
    <property type="entry name" value="Aldolase class I"/>
    <property type="match status" value="1"/>
</dbReference>
<dbReference type="InterPro" id="IPR013785">
    <property type="entry name" value="Aldolase_TIM"/>
</dbReference>
<dbReference type="AlphaFoldDB" id="A0A839SLS1"/>
<dbReference type="Proteomes" id="UP000539265">
    <property type="component" value="Unassembled WGS sequence"/>
</dbReference>
<evidence type="ECO:0008006" key="3">
    <source>
        <dbReference type="Google" id="ProtNLM"/>
    </source>
</evidence>
<proteinExistence type="predicted"/>
<protein>
    <recommendedName>
        <fullName evidence="3">Enterotoxin</fullName>
    </recommendedName>
</protein>
<reference evidence="1" key="1">
    <citation type="submission" date="2020-08" db="EMBL/GenBank/DDBJ databases">
        <title>Genomic Encyclopedia of Type Strains, Phase III (KMG-III): the genomes of soil and plant-associated and newly described type strains.</title>
        <authorList>
            <person name="Whitman W."/>
        </authorList>
    </citation>
    <scope>NUCLEOTIDE SEQUENCE [LARGE SCALE GENOMIC DNA]</scope>
    <source>
        <strain evidence="1">CECT 8628</strain>
    </source>
</reference>
<dbReference type="SUPFAM" id="SSF51445">
    <property type="entry name" value="(Trans)glycosidases"/>
    <property type="match status" value="1"/>
</dbReference>
<comment type="caution">
    <text evidence="1">The sequence shown here is derived from an EMBL/GenBank/DDBJ whole genome shotgun (WGS) entry which is preliminary data.</text>
</comment>
<dbReference type="RefSeq" id="WP_183476315.1">
    <property type="nucleotide sequence ID" value="NZ_JACHWX010000019.1"/>
</dbReference>
<dbReference type="InterPro" id="IPR017853">
    <property type="entry name" value="GH"/>
</dbReference>
<sequence length="670" mass="74646">MHKKLYLVLIWLIAGFNFSFAQVGYLGKKPGLAAIKNTNGTIVFENNVLALSFATNGRKLVITGFKDKQTNQLLSIPNSPLFSLLLGNNTVNSNEFTLVGQASLSEITGDKNALKFAGKLSGKKLSADLEDSKTGLKVHWEATLLNGANYLRQEFTFSVADSVKISKITLLKFPSSLSVKKEGTVDGSPLVHNNMFFAIEHPMSQTMADKFSTSIYLPRLNAVYKSAPLTISSVWGITPPNQMRRGFLRYIELERAVPYRQMLHYNSWFDISWDDRKLSDSVCLDRIKGFKDSLVDKRKVKLTAFLFDDGWDDNKTLWQFNTGFPRGFSKIAAATKDASSTLGVWISPWGGYDEPKIQRINYGKAQNPPFETNENGFSLTGPNYYKRFRAVTTSFIKDYNISMFKFDGVGAGNGASGASITYQKDIEAFLKLITGLRDEKPDLYLSLTVGTWPSVYWLKYGDAIWRAGEDTGLGGEGPKRQQWITYKDGQAYTNIVKRAPLFPLNSIMYHGVCIADNGLPGTLEMDDKNISDEIWAFFGTGTGLQELYVNPHKLNSANWDCIRNAANWSRAHAEQMADIHWVGGDPLKGEVYGYAGWADKKAVLTLRNPTSHSKTFILDVKKVFDLPGGYTAGYSFSDAKSGSGSTMYRGKRFTVKLAPFEVKTMNASQL</sequence>
<organism evidence="1 2">
    <name type="scientific">Mucilaginibacter gotjawali</name>
    <dbReference type="NCBI Taxonomy" id="1550579"/>
    <lineage>
        <taxon>Bacteria</taxon>
        <taxon>Pseudomonadati</taxon>
        <taxon>Bacteroidota</taxon>
        <taxon>Sphingobacteriia</taxon>
        <taxon>Sphingobacteriales</taxon>
        <taxon>Sphingobacteriaceae</taxon>
        <taxon>Mucilaginibacter</taxon>
    </lineage>
</organism>
<gene>
    <name evidence="1" type="ORF">FHS11_004777</name>
</gene>
<evidence type="ECO:0000313" key="1">
    <source>
        <dbReference type="EMBL" id="MBB3058328.1"/>
    </source>
</evidence>
<keyword evidence="2" id="KW-1185">Reference proteome</keyword>
<name>A0A839SLS1_9SPHI</name>
<evidence type="ECO:0000313" key="2">
    <source>
        <dbReference type="Proteomes" id="UP000539265"/>
    </source>
</evidence>
<dbReference type="EMBL" id="JACHWX010000019">
    <property type="protein sequence ID" value="MBB3058328.1"/>
    <property type="molecule type" value="Genomic_DNA"/>
</dbReference>
<accession>A0A839SLS1</accession>